<dbReference type="GO" id="GO:0051607">
    <property type="term" value="P:defense response to virus"/>
    <property type="evidence" value="ECO:0007669"/>
    <property type="project" value="UniProtKB-KW"/>
</dbReference>
<evidence type="ECO:0000313" key="5">
    <source>
        <dbReference type="Proteomes" id="UP000638014"/>
    </source>
</evidence>
<dbReference type="Gene3D" id="3.30.70.270">
    <property type="match status" value="1"/>
</dbReference>
<accession>A0A8J6UFX5</accession>
<feature type="domain" description="Cas10/Cmr2 second palm" evidence="3">
    <location>
        <begin position="244"/>
        <end position="403"/>
    </location>
</feature>
<evidence type="ECO:0000313" key="4">
    <source>
        <dbReference type="EMBL" id="MBD1389281.1"/>
    </source>
</evidence>
<keyword evidence="5" id="KW-1185">Reference proteome</keyword>
<dbReference type="Pfam" id="PF22335">
    <property type="entry name" value="Cas10-Cmr2_palm2"/>
    <property type="match status" value="1"/>
</dbReference>
<sequence>MLCAYLFEVKSVQNYLFAGGKLKDMVAASDLLDKLTESPLDAHLASVGLVEQGKKTKDLPLEEPSISANEVYFARKAGGAFYLVAASSEVDNIRILRQRWTLFVARLFPGAEFIDVIVENKPNVYEAISAGTERLLENRNMLAAKQLQSSPLVKRCSRTGQPAVNVGPNLIKKDEVVDKATELKRQYIRYLKTGDESTLTDKFCTDKSYAWPLHFERTEIDETKQGRTGDADVLFPFIKDESLVALVHIDGNGLGQLLRDLKNSVKDHPAKYLRVFRTFSDGLKIATQQAAAKATVDVLSKHAQVQGDKRVLPARPLVLGGDDLTLIIRADLALEFSYSFIQAFEQESKKFLSDLNTVLPKSSNELKHLTKLTAGGGILYQSPKKPFMHAHDLAEALCRQAKKWAHDCKEKRPISPSVLSLYRLQGGGIESLSSLRKLSVEVEVSEQESWQLSMPAYSVTEPVTDLPTIDQLRACIGFLHKQKAYDMPFTPTKLRQLYTLIATQSLVELKGQLARIDELYRKADTTNSGDLKDWCRLFDELTGVSCDRTLLLVSEKLPLTDTDKQYRASPVADVLMVNHVEQISQPSIAADVQQSKERKAEEMGA</sequence>
<protein>
    <recommendedName>
        <fullName evidence="3">Cas10/Cmr2 second palm domain-containing protein</fullName>
    </recommendedName>
</protein>
<evidence type="ECO:0000256" key="2">
    <source>
        <dbReference type="ARBA" id="ARBA00023118"/>
    </source>
</evidence>
<dbReference type="InterPro" id="IPR043128">
    <property type="entry name" value="Rev_trsase/Diguanyl_cyclase"/>
</dbReference>
<reference evidence="4" key="1">
    <citation type="submission" date="2020-09" db="EMBL/GenBank/DDBJ databases">
        <title>A novel bacterium of genus Neiella, isolated from South China Sea.</title>
        <authorList>
            <person name="Huang H."/>
            <person name="Mo K."/>
            <person name="Hu Y."/>
        </authorList>
    </citation>
    <scope>NUCLEOTIDE SEQUENCE</scope>
    <source>
        <strain evidence="4">HB171785</strain>
    </source>
</reference>
<proteinExistence type="predicted"/>
<dbReference type="GO" id="GO:0000166">
    <property type="term" value="F:nucleotide binding"/>
    <property type="evidence" value="ECO:0007669"/>
    <property type="project" value="UniProtKB-KW"/>
</dbReference>
<evidence type="ECO:0000259" key="3">
    <source>
        <dbReference type="Pfam" id="PF22335"/>
    </source>
</evidence>
<gene>
    <name evidence="4" type="ORF">IC617_07580</name>
</gene>
<evidence type="ECO:0000256" key="1">
    <source>
        <dbReference type="ARBA" id="ARBA00022741"/>
    </source>
</evidence>
<comment type="caution">
    <text evidence="4">The sequence shown here is derived from an EMBL/GenBank/DDBJ whole genome shotgun (WGS) entry which is preliminary data.</text>
</comment>
<dbReference type="RefSeq" id="WP_191144386.1">
    <property type="nucleotide sequence ID" value="NZ_JACXAF010000008.1"/>
</dbReference>
<keyword evidence="1" id="KW-0547">Nucleotide-binding</keyword>
<name>A0A8J6UFX5_9GAMM</name>
<dbReference type="EMBL" id="JACXAF010000008">
    <property type="protein sequence ID" value="MBD1389281.1"/>
    <property type="molecule type" value="Genomic_DNA"/>
</dbReference>
<dbReference type="Proteomes" id="UP000638014">
    <property type="component" value="Unassembled WGS sequence"/>
</dbReference>
<keyword evidence="2" id="KW-0051">Antiviral defense</keyword>
<organism evidence="4 5">
    <name type="scientific">Neiella litorisoli</name>
    <dbReference type="NCBI Taxonomy" id="2771431"/>
    <lineage>
        <taxon>Bacteria</taxon>
        <taxon>Pseudomonadati</taxon>
        <taxon>Pseudomonadota</taxon>
        <taxon>Gammaproteobacteria</taxon>
        <taxon>Alteromonadales</taxon>
        <taxon>Echinimonadaceae</taxon>
        <taxon>Neiella</taxon>
    </lineage>
</organism>
<dbReference type="AlphaFoldDB" id="A0A8J6UFX5"/>
<dbReference type="InterPro" id="IPR054767">
    <property type="entry name" value="Cas10-Cmr2_palm2"/>
</dbReference>